<protein>
    <submittedName>
        <fullName evidence="1">Uncharacterized protein</fullName>
    </submittedName>
</protein>
<dbReference type="AlphaFoldDB" id="A0A8S1RI23"/>
<gene>
    <name evidence="1" type="ORF">PSON_ATCC_30995.1.T1830054</name>
</gene>
<evidence type="ECO:0000313" key="2">
    <source>
        <dbReference type="Proteomes" id="UP000692954"/>
    </source>
</evidence>
<evidence type="ECO:0000313" key="1">
    <source>
        <dbReference type="EMBL" id="CAD8128121.1"/>
    </source>
</evidence>
<organism evidence="1 2">
    <name type="scientific">Paramecium sonneborni</name>
    <dbReference type="NCBI Taxonomy" id="65129"/>
    <lineage>
        <taxon>Eukaryota</taxon>
        <taxon>Sar</taxon>
        <taxon>Alveolata</taxon>
        <taxon>Ciliophora</taxon>
        <taxon>Intramacronucleata</taxon>
        <taxon>Oligohymenophorea</taxon>
        <taxon>Peniculida</taxon>
        <taxon>Parameciidae</taxon>
        <taxon>Paramecium</taxon>
    </lineage>
</organism>
<sequence length="129" mass="15638">MHNTNFKQDALVYIKIGGMKTQYCFLDYLKIIIFLYKMQCKSDQVMKIKYAYIIFNFYKGSQKRRIQKGCFGELNQVMKIIQNENNSKRLNINILAMVQYPLIVKLYYAFQTKYKLYLVIDFIKRRRII</sequence>
<accession>A0A8S1RI23</accession>
<dbReference type="EMBL" id="CAJJDN010000183">
    <property type="protein sequence ID" value="CAD8128121.1"/>
    <property type="molecule type" value="Genomic_DNA"/>
</dbReference>
<reference evidence="1" key="1">
    <citation type="submission" date="2021-01" db="EMBL/GenBank/DDBJ databases">
        <authorList>
            <consortium name="Genoscope - CEA"/>
            <person name="William W."/>
        </authorList>
    </citation>
    <scope>NUCLEOTIDE SEQUENCE</scope>
</reference>
<proteinExistence type="predicted"/>
<dbReference type="Proteomes" id="UP000692954">
    <property type="component" value="Unassembled WGS sequence"/>
</dbReference>
<keyword evidence="2" id="KW-1185">Reference proteome</keyword>
<name>A0A8S1RI23_9CILI</name>
<comment type="caution">
    <text evidence="1">The sequence shown here is derived from an EMBL/GenBank/DDBJ whole genome shotgun (WGS) entry which is preliminary data.</text>
</comment>